<dbReference type="GO" id="GO:0110154">
    <property type="term" value="P:RNA decapping"/>
    <property type="evidence" value="ECO:0007669"/>
    <property type="project" value="TreeGrafter"/>
</dbReference>
<dbReference type="RefSeq" id="WP_119524423.1">
    <property type="nucleotide sequence ID" value="NZ_NRHC01000012.1"/>
</dbReference>
<dbReference type="GO" id="GO:0008803">
    <property type="term" value="F:bis(5'-nucleosyl)-tetraphosphatase (symmetrical) activity"/>
    <property type="evidence" value="ECO:0007669"/>
    <property type="project" value="TreeGrafter"/>
</dbReference>
<protein>
    <recommendedName>
        <fullName evidence="1">Calcineurin-like phosphoesterase domain-containing protein</fullName>
    </recommendedName>
</protein>
<accession>A0A3A1Y9D0</accession>
<dbReference type="InterPro" id="IPR050126">
    <property type="entry name" value="Ap4A_hydrolase"/>
</dbReference>
<dbReference type="OrthoDB" id="9807890at2"/>
<dbReference type="PANTHER" id="PTHR42850:SF11">
    <property type="entry name" value="BIS(5'-NUCLEOSYL)-TETRAPHOSPHATASE [SYMMETRICAL]"/>
    <property type="match status" value="1"/>
</dbReference>
<comment type="caution">
    <text evidence="2">The sequence shown here is derived from an EMBL/GenBank/DDBJ whole genome shotgun (WGS) entry which is preliminary data.</text>
</comment>
<organism evidence="2 3">
    <name type="scientific">Psittacicella hinzii</name>
    <dbReference type="NCBI Taxonomy" id="2028575"/>
    <lineage>
        <taxon>Bacteria</taxon>
        <taxon>Pseudomonadati</taxon>
        <taxon>Pseudomonadota</taxon>
        <taxon>Gammaproteobacteria</taxon>
        <taxon>Pasteurellales</taxon>
        <taxon>Psittacicellaceae</taxon>
        <taxon>Psittacicella</taxon>
    </lineage>
</organism>
<feature type="domain" description="Calcineurin-like phosphoesterase" evidence="1">
    <location>
        <begin position="5"/>
        <end position="122"/>
    </location>
</feature>
<dbReference type="Proteomes" id="UP000265691">
    <property type="component" value="Unassembled WGS sequence"/>
</dbReference>
<dbReference type="EMBL" id="NRHC01000012">
    <property type="protein sequence ID" value="RIY34285.1"/>
    <property type="molecule type" value="Genomic_DNA"/>
</dbReference>
<dbReference type="GO" id="GO:0016791">
    <property type="term" value="F:phosphatase activity"/>
    <property type="evidence" value="ECO:0007669"/>
    <property type="project" value="TreeGrafter"/>
</dbReference>
<dbReference type="GO" id="GO:0005737">
    <property type="term" value="C:cytoplasm"/>
    <property type="evidence" value="ECO:0007669"/>
    <property type="project" value="TreeGrafter"/>
</dbReference>
<dbReference type="InterPro" id="IPR004843">
    <property type="entry name" value="Calcineurin-like_PHP"/>
</dbReference>
<dbReference type="Gene3D" id="3.60.21.10">
    <property type="match status" value="1"/>
</dbReference>
<proteinExistence type="predicted"/>
<evidence type="ECO:0000313" key="3">
    <source>
        <dbReference type="Proteomes" id="UP000265691"/>
    </source>
</evidence>
<gene>
    <name evidence="2" type="ORF">CKF54_00980</name>
</gene>
<dbReference type="Pfam" id="PF00149">
    <property type="entry name" value="Metallophos"/>
    <property type="match status" value="1"/>
</dbReference>
<evidence type="ECO:0000259" key="1">
    <source>
        <dbReference type="Pfam" id="PF00149"/>
    </source>
</evidence>
<dbReference type="SUPFAM" id="SSF56300">
    <property type="entry name" value="Metallo-dependent phosphatases"/>
    <property type="match status" value="1"/>
</dbReference>
<name>A0A3A1Y9D0_9GAMM</name>
<dbReference type="InterPro" id="IPR029052">
    <property type="entry name" value="Metallo-depent_PP-like"/>
</dbReference>
<dbReference type="PANTHER" id="PTHR42850">
    <property type="entry name" value="METALLOPHOSPHOESTERASE"/>
    <property type="match status" value="1"/>
</dbReference>
<reference evidence="2 3" key="1">
    <citation type="submission" date="2017-08" db="EMBL/GenBank/DDBJ databases">
        <title>Reclassification of Bisgaard taxon 37 and 44.</title>
        <authorList>
            <person name="Christensen H."/>
        </authorList>
    </citation>
    <scope>NUCLEOTIDE SEQUENCE [LARGE SCALE GENOMIC DNA]</scope>
    <source>
        <strain evidence="2 3">B96_3</strain>
    </source>
</reference>
<keyword evidence="3" id="KW-1185">Reference proteome</keyword>
<sequence length="346" mass="39486">MAKYLIGDIHGCADEFAQLLEDIKFDPSKDELYLAGDLVGRGPKPKEVLDLAIANNAKAVLGNYDLHFLACLYGARQTASDDNFDSLLSLSAEEKEYYASWLKSQGFVREDDGFYLVHASLNPTWVPEQITEIAQQVNSYFATWGEKEFKQIFSNKRFIDYLEDLSYTEKDDIFMRRFLESMLIFTICRFRAIRSPAENSIIAVPSAQEVVNQVGKDKLERLSPSLLIEDFSKDFFDFQVGKGKPECDKETGVYPWFDYARAKKENVRKAYKNPNFNFVDFKKPVYFGHWSYCNGVKLPAGFICSDTSCVYGGHLSAYRLPDYAVNMQDKAFLLKLAQPCAQVAKK</sequence>
<evidence type="ECO:0000313" key="2">
    <source>
        <dbReference type="EMBL" id="RIY34285.1"/>
    </source>
</evidence>
<dbReference type="AlphaFoldDB" id="A0A3A1Y9D0"/>